<dbReference type="Pfam" id="PF07310">
    <property type="entry name" value="PAS_5"/>
    <property type="match status" value="1"/>
</dbReference>
<evidence type="ECO:0000313" key="2">
    <source>
        <dbReference type="Proteomes" id="UP001069802"/>
    </source>
</evidence>
<name>A0ABT4LF43_9PROT</name>
<proteinExistence type="predicted"/>
<dbReference type="Proteomes" id="UP001069802">
    <property type="component" value="Unassembled WGS sequence"/>
</dbReference>
<evidence type="ECO:0000313" key="1">
    <source>
        <dbReference type="EMBL" id="MCZ4279722.1"/>
    </source>
</evidence>
<protein>
    <submittedName>
        <fullName evidence="1">PAS domain-containing protein</fullName>
    </submittedName>
</protein>
<accession>A0ABT4LF43</accession>
<dbReference type="InterPro" id="IPR009922">
    <property type="entry name" value="DUF1457"/>
</dbReference>
<keyword evidence="2" id="KW-1185">Reference proteome</keyword>
<sequence>MKFEHPHSVAFFDHWQNLPREGLLPLRSSFLPEKVPRLLPTLSIYELVSRDYIKFRLIGTAIRERMGADMTGKNYLDFVDPARREKSAGSFWAVVEQPCAMRVISNHAMTSGRHMFLEVLMVPVENDRGENPVVLCQTNEINKPGKEEFHDPDGLKLVTVSNREFIDIGAGLSSFRD</sequence>
<reference evidence="1" key="1">
    <citation type="submission" date="2022-12" db="EMBL/GenBank/DDBJ databases">
        <title>Bacterial isolates from different developmental stages of Nematostella vectensis.</title>
        <authorList>
            <person name="Fraune S."/>
        </authorList>
    </citation>
    <scope>NUCLEOTIDE SEQUENCE</scope>
    <source>
        <strain evidence="1">G21630-S1</strain>
    </source>
</reference>
<organism evidence="1 2">
    <name type="scientific">Kiloniella laminariae</name>
    <dbReference type="NCBI Taxonomy" id="454162"/>
    <lineage>
        <taxon>Bacteria</taxon>
        <taxon>Pseudomonadati</taxon>
        <taxon>Pseudomonadota</taxon>
        <taxon>Alphaproteobacteria</taxon>
        <taxon>Rhodospirillales</taxon>
        <taxon>Kiloniellaceae</taxon>
        <taxon>Kiloniella</taxon>
    </lineage>
</organism>
<dbReference type="EMBL" id="JAPWGY010000001">
    <property type="protein sequence ID" value="MCZ4279722.1"/>
    <property type="molecule type" value="Genomic_DNA"/>
</dbReference>
<gene>
    <name evidence="1" type="ORF">O4H49_02955</name>
</gene>
<comment type="caution">
    <text evidence="1">The sequence shown here is derived from an EMBL/GenBank/DDBJ whole genome shotgun (WGS) entry which is preliminary data.</text>
</comment>